<dbReference type="PANTHER" id="PTHR33509:SF15">
    <property type="entry name" value="OS03G0400700 PROTEIN"/>
    <property type="match status" value="1"/>
</dbReference>
<name>A0A8J5RSW0_ZIZPA</name>
<dbReference type="EMBL" id="JAAALK010000286">
    <property type="protein sequence ID" value="KAG8063110.1"/>
    <property type="molecule type" value="Genomic_DNA"/>
</dbReference>
<dbReference type="Proteomes" id="UP000729402">
    <property type="component" value="Unassembled WGS sequence"/>
</dbReference>
<protein>
    <submittedName>
        <fullName evidence="1">Uncharacterized protein</fullName>
    </submittedName>
</protein>
<dbReference type="AlphaFoldDB" id="A0A8J5RSW0"/>
<accession>A0A8J5RSW0</accession>
<dbReference type="OrthoDB" id="780319at2759"/>
<keyword evidence="2" id="KW-1185">Reference proteome</keyword>
<reference evidence="1" key="1">
    <citation type="journal article" date="2021" name="bioRxiv">
        <title>Whole Genome Assembly and Annotation of Northern Wild Rice, Zizania palustris L., Supports a Whole Genome Duplication in the Zizania Genus.</title>
        <authorList>
            <person name="Haas M."/>
            <person name="Kono T."/>
            <person name="Macchietto M."/>
            <person name="Millas R."/>
            <person name="McGilp L."/>
            <person name="Shao M."/>
            <person name="Duquette J."/>
            <person name="Hirsch C.N."/>
            <person name="Kimball J."/>
        </authorList>
    </citation>
    <scope>NUCLEOTIDE SEQUENCE</scope>
    <source>
        <tissue evidence="1">Fresh leaf tissue</tissue>
    </source>
</reference>
<dbReference type="Pfam" id="PF03242">
    <property type="entry name" value="LEA_3a"/>
    <property type="match status" value="1"/>
</dbReference>
<dbReference type="InterPro" id="IPR004926">
    <property type="entry name" value="LEA_3a"/>
</dbReference>
<gene>
    <name evidence="1" type="ORF">GUJ93_ZPchr0003g18461</name>
</gene>
<reference evidence="1" key="2">
    <citation type="submission" date="2021-02" db="EMBL/GenBank/DDBJ databases">
        <authorList>
            <person name="Kimball J.A."/>
            <person name="Haas M.W."/>
            <person name="Macchietto M."/>
            <person name="Kono T."/>
            <person name="Duquette J."/>
            <person name="Shao M."/>
        </authorList>
    </citation>
    <scope>NUCLEOTIDE SEQUENCE</scope>
    <source>
        <tissue evidence="1">Fresh leaf tissue</tissue>
    </source>
</reference>
<sequence>MSRIGSVLSGGVVSRRCYGVYARAMNARASDAAARTDGAAVAVAAARKDVPWMRDPKTGCWAPENRVDEVDAVELRNRLLNYNLRLPASPVRALPPPEILQYPAASSKPPQPLSSLHRRWKEGRKKANGRSQTNTRIRRLCRSRYAFGEGHLPSWQLRHRPCQVQVQPPGGIHAWSARSGCSCTLAAFKNWMMTPFQ</sequence>
<evidence type="ECO:0000313" key="1">
    <source>
        <dbReference type="EMBL" id="KAG8063110.1"/>
    </source>
</evidence>
<proteinExistence type="predicted"/>
<dbReference type="PANTHER" id="PTHR33509">
    <property type="entry name" value="LATE EMBRYOGENIS ABUNDANT PROTEIN 2-RELATED"/>
    <property type="match status" value="1"/>
</dbReference>
<evidence type="ECO:0000313" key="2">
    <source>
        <dbReference type="Proteomes" id="UP000729402"/>
    </source>
</evidence>
<comment type="caution">
    <text evidence="1">The sequence shown here is derived from an EMBL/GenBank/DDBJ whole genome shotgun (WGS) entry which is preliminary data.</text>
</comment>
<organism evidence="1 2">
    <name type="scientific">Zizania palustris</name>
    <name type="common">Northern wild rice</name>
    <dbReference type="NCBI Taxonomy" id="103762"/>
    <lineage>
        <taxon>Eukaryota</taxon>
        <taxon>Viridiplantae</taxon>
        <taxon>Streptophyta</taxon>
        <taxon>Embryophyta</taxon>
        <taxon>Tracheophyta</taxon>
        <taxon>Spermatophyta</taxon>
        <taxon>Magnoliopsida</taxon>
        <taxon>Liliopsida</taxon>
        <taxon>Poales</taxon>
        <taxon>Poaceae</taxon>
        <taxon>BOP clade</taxon>
        <taxon>Oryzoideae</taxon>
        <taxon>Oryzeae</taxon>
        <taxon>Zizaniinae</taxon>
        <taxon>Zizania</taxon>
    </lineage>
</organism>